<evidence type="ECO:0000313" key="3">
    <source>
        <dbReference type="Proteomes" id="UP000242447"/>
    </source>
</evidence>
<sequence length="38" mass="3775">MGPARARLQAAIGIPVIDLVLAAVALAQGFLAAEQATS</sequence>
<gene>
    <name evidence="2" type="ORF">BVG79_00499</name>
</gene>
<reference evidence="2 3" key="1">
    <citation type="submission" date="2017-02" db="EMBL/GenBank/DDBJ databases">
        <title>Ketogulonicigenium robustum SPU B003 Genome sequencing and assembly.</title>
        <authorList>
            <person name="Li Y."/>
            <person name="Liu L."/>
            <person name="Wang C."/>
            <person name="Zhang M."/>
            <person name="Zhang T."/>
            <person name="Zhang Y."/>
        </authorList>
    </citation>
    <scope>NUCLEOTIDE SEQUENCE [LARGE SCALE GENOMIC DNA]</scope>
    <source>
        <strain evidence="2 3">SPU_B003</strain>
    </source>
</reference>
<keyword evidence="1" id="KW-1133">Transmembrane helix</keyword>
<name>A0A1W6NXH1_9RHOB</name>
<dbReference type="EMBL" id="CP019937">
    <property type="protein sequence ID" value="ARO13853.1"/>
    <property type="molecule type" value="Genomic_DNA"/>
</dbReference>
<protein>
    <submittedName>
        <fullName evidence="2">Uncharacterized protein</fullName>
    </submittedName>
</protein>
<dbReference type="AlphaFoldDB" id="A0A1W6NXH1"/>
<keyword evidence="1" id="KW-0812">Transmembrane</keyword>
<evidence type="ECO:0000256" key="1">
    <source>
        <dbReference type="SAM" id="Phobius"/>
    </source>
</evidence>
<feature type="transmembrane region" description="Helical" evidence="1">
    <location>
        <begin position="12"/>
        <end position="33"/>
    </location>
</feature>
<dbReference type="STRING" id="92947.BVG79_00499"/>
<organism evidence="2 3">
    <name type="scientific">Ketogulonicigenium robustum</name>
    <dbReference type="NCBI Taxonomy" id="92947"/>
    <lineage>
        <taxon>Bacteria</taxon>
        <taxon>Pseudomonadati</taxon>
        <taxon>Pseudomonadota</taxon>
        <taxon>Alphaproteobacteria</taxon>
        <taxon>Rhodobacterales</taxon>
        <taxon>Roseobacteraceae</taxon>
        <taxon>Ketogulonicigenium</taxon>
    </lineage>
</organism>
<keyword evidence="1" id="KW-0472">Membrane</keyword>
<keyword evidence="3" id="KW-1185">Reference proteome</keyword>
<accession>A0A1W6NXH1</accession>
<dbReference type="Proteomes" id="UP000242447">
    <property type="component" value="Chromosome"/>
</dbReference>
<evidence type="ECO:0000313" key="2">
    <source>
        <dbReference type="EMBL" id="ARO13853.1"/>
    </source>
</evidence>
<proteinExistence type="predicted"/>
<dbReference type="KEGG" id="kro:BVG79_00499"/>